<comment type="subcellular location">
    <subcellularLocation>
        <location evidence="12">Nucleus</location>
    </subcellularLocation>
</comment>
<keyword evidence="5" id="KW-0479">Metal-binding</keyword>
<keyword evidence="6 11" id="KW-0863">Zinc-finger</keyword>
<evidence type="ECO:0000256" key="12">
    <source>
        <dbReference type="PROSITE-ProRule" id="PRU00358"/>
    </source>
</evidence>
<comment type="caution">
    <text evidence="17">The sequence shown here is derived from an EMBL/GenBank/DDBJ whole genome shotgun (WGS) entry which is preliminary data.</text>
</comment>
<dbReference type="GO" id="GO:0044027">
    <property type="term" value="P:negative regulation of gene expression via chromosomal CpG island methylation"/>
    <property type="evidence" value="ECO:0007669"/>
    <property type="project" value="TreeGrafter"/>
</dbReference>
<dbReference type="EMBL" id="BQKI01000071">
    <property type="protein sequence ID" value="GJN14041.1"/>
    <property type="molecule type" value="Genomic_DNA"/>
</dbReference>
<dbReference type="SMART" id="SM00184">
    <property type="entry name" value="RING"/>
    <property type="match status" value="2"/>
</dbReference>
<keyword evidence="18" id="KW-1185">Reference proteome</keyword>
<reference evidence="17" key="2">
    <citation type="submission" date="2021-12" db="EMBL/GenBank/DDBJ databases">
        <title>Resequencing data analysis of finger millet.</title>
        <authorList>
            <person name="Hatakeyama M."/>
            <person name="Aluri S."/>
            <person name="Balachadran M.T."/>
            <person name="Sivarajan S.R."/>
            <person name="Poveda L."/>
            <person name="Shimizu-Inatsugi R."/>
            <person name="Schlapbach R."/>
            <person name="Sreeman S.M."/>
            <person name="Shimizu K.K."/>
        </authorList>
    </citation>
    <scope>NUCLEOTIDE SEQUENCE</scope>
</reference>
<dbReference type="InterPro" id="IPR027370">
    <property type="entry name" value="Znf-RING_euk"/>
</dbReference>
<evidence type="ECO:0000313" key="17">
    <source>
        <dbReference type="EMBL" id="GJN14041.1"/>
    </source>
</evidence>
<evidence type="ECO:0000259" key="15">
    <source>
        <dbReference type="PROSITE" id="PS50089"/>
    </source>
</evidence>
<gene>
    <name evidence="17" type="primary">gb00816</name>
    <name evidence="17" type="ORF">PR202_gb00816</name>
</gene>
<feature type="compositionally biased region" description="Basic and acidic residues" evidence="13">
    <location>
        <begin position="512"/>
        <end position="523"/>
    </location>
</feature>
<evidence type="ECO:0000256" key="3">
    <source>
        <dbReference type="ARBA" id="ARBA00012483"/>
    </source>
</evidence>
<dbReference type="GO" id="GO:0008270">
    <property type="term" value="F:zinc ion binding"/>
    <property type="evidence" value="ECO:0007669"/>
    <property type="project" value="UniProtKB-KW"/>
</dbReference>
<organism evidence="17 18">
    <name type="scientific">Eleusine coracana subsp. coracana</name>
    <dbReference type="NCBI Taxonomy" id="191504"/>
    <lineage>
        <taxon>Eukaryota</taxon>
        <taxon>Viridiplantae</taxon>
        <taxon>Streptophyta</taxon>
        <taxon>Embryophyta</taxon>
        <taxon>Tracheophyta</taxon>
        <taxon>Spermatophyta</taxon>
        <taxon>Magnoliopsida</taxon>
        <taxon>Liliopsida</taxon>
        <taxon>Poales</taxon>
        <taxon>Poaceae</taxon>
        <taxon>PACMAD clade</taxon>
        <taxon>Chloridoideae</taxon>
        <taxon>Cynodonteae</taxon>
        <taxon>Eleusininae</taxon>
        <taxon>Eleusine</taxon>
    </lineage>
</organism>
<evidence type="ECO:0000256" key="8">
    <source>
        <dbReference type="ARBA" id="ARBA00022833"/>
    </source>
</evidence>
<dbReference type="InterPro" id="IPR001841">
    <property type="entry name" value="Znf_RING"/>
</dbReference>
<dbReference type="PROSITE" id="PS50016">
    <property type="entry name" value="ZF_PHD_2"/>
    <property type="match status" value="1"/>
</dbReference>
<evidence type="ECO:0000256" key="5">
    <source>
        <dbReference type="ARBA" id="ARBA00022723"/>
    </source>
</evidence>
<dbReference type="GO" id="GO:0016567">
    <property type="term" value="P:protein ubiquitination"/>
    <property type="evidence" value="ECO:0007669"/>
    <property type="project" value="TreeGrafter"/>
</dbReference>
<dbReference type="InterPro" id="IPR045134">
    <property type="entry name" value="UHRF1/2-like"/>
</dbReference>
<dbReference type="PROSITE" id="PS50089">
    <property type="entry name" value="ZF_RING_2"/>
    <property type="match status" value="1"/>
</dbReference>
<evidence type="ECO:0000256" key="6">
    <source>
        <dbReference type="ARBA" id="ARBA00022771"/>
    </source>
</evidence>
<dbReference type="InterPro" id="IPR001965">
    <property type="entry name" value="Znf_PHD"/>
</dbReference>
<dbReference type="Gene3D" id="2.30.280.10">
    <property type="entry name" value="SRA-YDG"/>
    <property type="match status" value="1"/>
</dbReference>
<dbReference type="SMART" id="SM00466">
    <property type="entry name" value="SRA"/>
    <property type="match status" value="1"/>
</dbReference>
<dbReference type="InterPro" id="IPR013083">
    <property type="entry name" value="Znf_RING/FYVE/PHD"/>
</dbReference>
<evidence type="ECO:0000256" key="10">
    <source>
        <dbReference type="ARBA" id="ARBA00023242"/>
    </source>
</evidence>
<dbReference type="InterPro" id="IPR036987">
    <property type="entry name" value="SRA-YDG_sf"/>
</dbReference>
<dbReference type="SUPFAM" id="SSF57903">
    <property type="entry name" value="FYVE/PHD zinc finger"/>
    <property type="match status" value="1"/>
</dbReference>
<feature type="region of interest" description="Disordered" evidence="13">
    <location>
        <begin position="512"/>
        <end position="547"/>
    </location>
</feature>
<dbReference type="EC" id="2.3.2.27" evidence="3"/>
<comment type="pathway">
    <text evidence="2">Protein modification; protein ubiquitination.</text>
</comment>
<dbReference type="InterPro" id="IPR019787">
    <property type="entry name" value="Znf_PHD-finger"/>
</dbReference>
<proteinExistence type="predicted"/>
<evidence type="ECO:0000313" key="18">
    <source>
        <dbReference type="Proteomes" id="UP001054889"/>
    </source>
</evidence>
<keyword evidence="4" id="KW-0808">Transferase</keyword>
<name>A0AAV5DUN2_ELECO</name>
<dbReference type="Pfam" id="PF02182">
    <property type="entry name" value="SAD_SRA"/>
    <property type="match status" value="1"/>
</dbReference>
<dbReference type="SMART" id="SM00249">
    <property type="entry name" value="PHD"/>
    <property type="match status" value="1"/>
</dbReference>
<dbReference type="PROSITE" id="PS51015">
    <property type="entry name" value="YDG"/>
    <property type="match status" value="1"/>
</dbReference>
<dbReference type="Pfam" id="PF13920">
    <property type="entry name" value="zf-C3HC4_3"/>
    <property type="match status" value="1"/>
</dbReference>
<evidence type="ECO:0000256" key="9">
    <source>
        <dbReference type="ARBA" id="ARBA00023125"/>
    </source>
</evidence>
<dbReference type="PANTHER" id="PTHR14140:SF27">
    <property type="entry name" value="OS04G0289800 PROTEIN"/>
    <property type="match status" value="1"/>
</dbReference>
<dbReference type="InterPro" id="IPR019786">
    <property type="entry name" value="Zinc_finger_PHD-type_CS"/>
</dbReference>
<feature type="domain" description="YDG" evidence="16">
    <location>
        <begin position="220"/>
        <end position="368"/>
    </location>
</feature>
<keyword evidence="7" id="KW-0833">Ubl conjugation pathway</keyword>
<evidence type="ECO:0000256" key="13">
    <source>
        <dbReference type="SAM" id="MobiDB-lite"/>
    </source>
</evidence>
<dbReference type="GO" id="GO:0005634">
    <property type="term" value="C:nucleus"/>
    <property type="evidence" value="ECO:0007669"/>
    <property type="project" value="UniProtKB-SubCell"/>
</dbReference>
<protein>
    <recommendedName>
        <fullName evidence="3">RING-type E3 ubiquitin transferase</fullName>
        <ecNumber evidence="3">2.3.2.27</ecNumber>
    </recommendedName>
</protein>
<evidence type="ECO:0000256" key="2">
    <source>
        <dbReference type="ARBA" id="ARBA00004906"/>
    </source>
</evidence>
<evidence type="ECO:0000256" key="1">
    <source>
        <dbReference type="ARBA" id="ARBA00000900"/>
    </source>
</evidence>
<comment type="catalytic activity">
    <reaction evidence="1">
        <text>S-ubiquitinyl-[E2 ubiquitin-conjugating enzyme]-L-cysteine + [acceptor protein]-L-lysine = [E2 ubiquitin-conjugating enzyme]-L-cysteine + N(6)-ubiquitinyl-[acceptor protein]-L-lysine.</text>
        <dbReference type="EC" id="2.3.2.27"/>
    </reaction>
</comment>
<dbReference type="PROSITE" id="PS00518">
    <property type="entry name" value="ZF_RING_1"/>
    <property type="match status" value="1"/>
</dbReference>
<dbReference type="SUPFAM" id="SSF57850">
    <property type="entry name" value="RING/U-box"/>
    <property type="match status" value="2"/>
</dbReference>
<reference evidence="17" key="1">
    <citation type="journal article" date="2018" name="DNA Res.">
        <title>Multiple hybrid de novo genome assembly of finger millet, an orphan allotetraploid crop.</title>
        <authorList>
            <person name="Hatakeyama M."/>
            <person name="Aluri S."/>
            <person name="Balachadran M.T."/>
            <person name="Sivarajan S.R."/>
            <person name="Patrignani A."/>
            <person name="Gruter S."/>
            <person name="Poveda L."/>
            <person name="Shimizu-Inatsugi R."/>
            <person name="Baeten J."/>
            <person name="Francoijs K.J."/>
            <person name="Nataraja K.N."/>
            <person name="Reddy Y.A.N."/>
            <person name="Phadnis S."/>
            <person name="Ravikumar R.L."/>
            <person name="Schlapbach R."/>
            <person name="Sreeman S.M."/>
            <person name="Shimizu K.K."/>
        </authorList>
    </citation>
    <scope>NUCLEOTIDE SEQUENCE</scope>
</reference>
<evidence type="ECO:0000256" key="7">
    <source>
        <dbReference type="ARBA" id="ARBA00022786"/>
    </source>
</evidence>
<keyword evidence="9" id="KW-0238">DNA-binding</keyword>
<dbReference type="PANTHER" id="PTHR14140">
    <property type="entry name" value="E3 UBIQUITIN-PROTEIN LIGASE UHRF-RELATED"/>
    <property type="match status" value="1"/>
</dbReference>
<feature type="domain" description="RING-type" evidence="15">
    <location>
        <begin position="129"/>
        <end position="168"/>
    </location>
</feature>
<keyword evidence="8" id="KW-0862">Zinc</keyword>
<dbReference type="InterPro" id="IPR011011">
    <property type="entry name" value="Znf_FYVE_PHD"/>
</dbReference>
<feature type="domain" description="PHD-type" evidence="14">
    <location>
        <begin position="10"/>
        <end position="61"/>
    </location>
</feature>
<dbReference type="InterPro" id="IPR017907">
    <property type="entry name" value="Znf_RING_CS"/>
</dbReference>
<evidence type="ECO:0000259" key="16">
    <source>
        <dbReference type="PROSITE" id="PS51015"/>
    </source>
</evidence>
<dbReference type="Gene3D" id="3.30.40.10">
    <property type="entry name" value="Zinc/RING finger domain, C3HC4 (zinc finger)"/>
    <property type="match status" value="3"/>
</dbReference>
<dbReference type="GO" id="GO:0003677">
    <property type="term" value="F:DNA binding"/>
    <property type="evidence" value="ECO:0007669"/>
    <property type="project" value="UniProtKB-KW"/>
</dbReference>
<accession>A0AAV5DUN2</accession>
<evidence type="ECO:0000256" key="11">
    <source>
        <dbReference type="PROSITE-ProRule" id="PRU00175"/>
    </source>
</evidence>
<keyword evidence="10 12" id="KW-0539">Nucleus</keyword>
<dbReference type="InterPro" id="IPR003105">
    <property type="entry name" value="SRA_YDG"/>
</dbReference>
<dbReference type="SUPFAM" id="SSF88697">
    <property type="entry name" value="PUA domain-like"/>
    <property type="match status" value="1"/>
</dbReference>
<dbReference type="GO" id="GO:0061630">
    <property type="term" value="F:ubiquitin protein ligase activity"/>
    <property type="evidence" value="ECO:0007669"/>
    <property type="project" value="UniProtKB-EC"/>
</dbReference>
<sequence length="547" mass="59842">MAANLPCNDDGMCMVCSAAAIPEDELLYCFTCTTPWHPPCLSNPPALADVPCWRCPDCSGSEGPAEPAAAGAGGELVAAIHAIQADETLSEQEKARRRQALLGGSATAGADEDDVGRDVSDIVLEEFTCVICMNLPEKPVTTPCGHNFCLTCFQKWSKNVKIECGKCRAKIPLEMAHHPRINYTIVKAINKAKYAKNGSSAGSTAPYYCMRNDDRPDKAFTTDRAKKAGNANASSGRIFWGVHLPHIAGIAGQAAYGAQSVVISGGYEDDEDHGEWFLYTGSGGKDLTGNKRTNKHHSSDQEFERQNAALLHSCLKGYPVRVVRSCNANRSSFAPDKGLRYDGIYRIEKCWRKISFQNVIKEPVTTPCAHNFCKTCLLGSYDSKSSTRERSHGGRTLRPQKIVKKCPTCTTDICEFLVNPQVNCDLMHAIESLQQEAAENDTKVALDYSSDSEEFCYDASNKIGGAFVRDEEKYCPNDGSDGDIDASIKNVEIKEEAMQIVKRKLFTEKEKEDNMMTSSDKRMKTSIVVKETDDGSQVVESNGIAGQ</sequence>
<dbReference type="Pfam" id="PF13445">
    <property type="entry name" value="zf-RING_UBOX"/>
    <property type="match status" value="1"/>
</dbReference>
<evidence type="ECO:0000259" key="14">
    <source>
        <dbReference type="PROSITE" id="PS50016"/>
    </source>
</evidence>
<dbReference type="InterPro" id="IPR015947">
    <property type="entry name" value="PUA-like_sf"/>
</dbReference>
<dbReference type="Proteomes" id="UP001054889">
    <property type="component" value="Unassembled WGS sequence"/>
</dbReference>
<evidence type="ECO:0000256" key="4">
    <source>
        <dbReference type="ARBA" id="ARBA00022679"/>
    </source>
</evidence>
<dbReference type="PROSITE" id="PS01359">
    <property type="entry name" value="ZF_PHD_1"/>
    <property type="match status" value="1"/>
</dbReference>
<dbReference type="AlphaFoldDB" id="A0AAV5DUN2"/>